<dbReference type="Pfam" id="PF02518">
    <property type="entry name" value="HATPase_c"/>
    <property type="match status" value="1"/>
</dbReference>
<dbReference type="SUPFAM" id="SSF55874">
    <property type="entry name" value="ATPase domain of HSP90 chaperone/DNA topoisomerase II/histidine kinase"/>
    <property type="match status" value="1"/>
</dbReference>
<keyword evidence="3" id="KW-0808">Transferase</keyword>
<dbReference type="InterPro" id="IPR003594">
    <property type="entry name" value="HATPase_dom"/>
</dbReference>
<dbReference type="PANTHER" id="PTHR42878">
    <property type="entry name" value="TWO-COMPONENT HISTIDINE KINASE"/>
    <property type="match status" value="1"/>
</dbReference>
<accession>A0AA49GTF1</accession>
<keyword evidence="7" id="KW-0902">Two-component regulatory system</keyword>
<keyword evidence="5 9" id="KW-0418">Kinase</keyword>
<evidence type="ECO:0000313" key="9">
    <source>
        <dbReference type="EMBL" id="WKN39498.1"/>
    </source>
</evidence>
<evidence type="ECO:0000256" key="2">
    <source>
        <dbReference type="ARBA" id="ARBA00012438"/>
    </source>
</evidence>
<protein>
    <recommendedName>
        <fullName evidence="2">histidine kinase</fullName>
        <ecNumber evidence="2">2.7.13.3</ecNumber>
    </recommendedName>
</protein>
<keyword evidence="4" id="KW-0547">Nucleotide-binding</keyword>
<evidence type="ECO:0000256" key="3">
    <source>
        <dbReference type="ARBA" id="ARBA00022679"/>
    </source>
</evidence>
<reference evidence="9" key="1">
    <citation type="journal article" date="2023" name="Comput. Struct. Biotechnol. J.">
        <title>Discovery of a novel marine Bacteroidetes with a rich repertoire of carbohydrate-active enzymes.</title>
        <authorList>
            <person name="Chen B."/>
            <person name="Liu G."/>
            <person name="Chen Q."/>
            <person name="Wang H."/>
            <person name="Liu L."/>
            <person name="Tang K."/>
        </authorList>
    </citation>
    <scope>NUCLEOTIDE SEQUENCE</scope>
    <source>
        <strain evidence="9">TK19036</strain>
    </source>
</reference>
<evidence type="ECO:0000256" key="4">
    <source>
        <dbReference type="ARBA" id="ARBA00022741"/>
    </source>
</evidence>
<name>A0AA49GTF1_9BACT</name>
<dbReference type="PRINTS" id="PR00344">
    <property type="entry name" value="BCTRLSENSOR"/>
</dbReference>
<dbReference type="Gene3D" id="3.30.565.10">
    <property type="entry name" value="Histidine kinase-like ATPase, C-terminal domain"/>
    <property type="match status" value="1"/>
</dbReference>
<evidence type="ECO:0000256" key="5">
    <source>
        <dbReference type="ARBA" id="ARBA00022777"/>
    </source>
</evidence>
<gene>
    <name evidence="9" type="ORF">K4G66_12425</name>
</gene>
<dbReference type="GO" id="GO:0030295">
    <property type="term" value="F:protein kinase activator activity"/>
    <property type="evidence" value="ECO:0007669"/>
    <property type="project" value="TreeGrafter"/>
</dbReference>
<feature type="domain" description="Histidine kinase" evidence="8">
    <location>
        <begin position="18"/>
        <end position="230"/>
    </location>
</feature>
<sequence length="238" mass="27461">MSQDPKLLIHDVKQYLDQGSHDIKNIFHYLSLWFNSTEREGERTKAWDILQGLKDTYLTRIEELNKGFDEYLSITHKTSPAKINSLAELVNRLLAEYIATTQIHFQLERQIDEAVQITYPASFIKSTLNSLLDNALMYRRQTCELTVKIALYRKAEYVVLQCRDNGTGIDLERHGHMLFRPFQRFTDIGEGKGLSLHLVKTMVEKNGGSIELSSIPNEETTVTVYLKDYTSKKNARPC</sequence>
<keyword evidence="6" id="KW-0067">ATP-binding</keyword>
<dbReference type="SMART" id="SM00387">
    <property type="entry name" value="HATPase_c"/>
    <property type="match status" value="1"/>
</dbReference>
<dbReference type="GO" id="GO:0005524">
    <property type="term" value="F:ATP binding"/>
    <property type="evidence" value="ECO:0007669"/>
    <property type="project" value="UniProtKB-KW"/>
</dbReference>
<dbReference type="PROSITE" id="PS50109">
    <property type="entry name" value="HIS_KIN"/>
    <property type="match status" value="1"/>
</dbReference>
<evidence type="ECO:0000256" key="6">
    <source>
        <dbReference type="ARBA" id="ARBA00022840"/>
    </source>
</evidence>
<dbReference type="InterPro" id="IPR036890">
    <property type="entry name" value="HATPase_C_sf"/>
</dbReference>
<dbReference type="InterPro" id="IPR004358">
    <property type="entry name" value="Sig_transdc_His_kin-like_C"/>
</dbReference>
<dbReference type="GO" id="GO:0000156">
    <property type="term" value="F:phosphorelay response regulator activity"/>
    <property type="evidence" value="ECO:0007669"/>
    <property type="project" value="TreeGrafter"/>
</dbReference>
<evidence type="ECO:0000259" key="8">
    <source>
        <dbReference type="PROSITE" id="PS50109"/>
    </source>
</evidence>
<reference evidence="9" key="2">
    <citation type="journal article" date="2024" name="Antonie Van Leeuwenhoek">
        <title>Roseihalotalea indica gen. nov., sp. nov., a halophilic Bacteroidetes from mesopelagic Southwest Indian Ocean with higher carbohydrate metabolic potential.</title>
        <authorList>
            <person name="Chen B."/>
            <person name="Zhang M."/>
            <person name="Lin D."/>
            <person name="Ye J."/>
            <person name="Tang K."/>
        </authorList>
    </citation>
    <scope>NUCLEOTIDE SEQUENCE</scope>
    <source>
        <strain evidence="9">TK19036</strain>
    </source>
</reference>
<dbReference type="PANTHER" id="PTHR42878:SF7">
    <property type="entry name" value="SENSOR HISTIDINE KINASE GLRK"/>
    <property type="match status" value="1"/>
</dbReference>
<comment type="catalytic activity">
    <reaction evidence="1">
        <text>ATP + protein L-histidine = ADP + protein N-phospho-L-histidine.</text>
        <dbReference type="EC" id="2.7.13.3"/>
    </reaction>
</comment>
<dbReference type="EC" id="2.7.13.3" evidence="2"/>
<dbReference type="GO" id="GO:0007234">
    <property type="term" value="P:osmosensory signaling via phosphorelay pathway"/>
    <property type="evidence" value="ECO:0007669"/>
    <property type="project" value="TreeGrafter"/>
</dbReference>
<dbReference type="EMBL" id="CP120682">
    <property type="protein sequence ID" value="WKN39498.1"/>
    <property type="molecule type" value="Genomic_DNA"/>
</dbReference>
<dbReference type="InterPro" id="IPR005467">
    <property type="entry name" value="His_kinase_dom"/>
</dbReference>
<evidence type="ECO:0000256" key="1">
    <source>
        <dbReference type="ARBA" id="ARBA00000085"/>
    </source>
</evidence>
<dbReference type="GO" id="GO:0004673">
    <property type="term" value="F:protein histidine kinase activity"/>
    <property type="evidence" value="ECO:0007669"/>
    <property type="project" value="UniProtKB-EC"/>
</dbReference>
<dbReference type="AlphaFoldDB" id="A0AA49GTF1"/>
<dbReference type="InterPro" id="IPR050351">
    <property type="entry name" value="BphY/WalK/GraS-like"/>
</dbReference>
<proteinExistence type="predicted"/>
<organism evidence="9">
    <name type="scientific">Roseihalotalea indica</name>
    <dbReference type="NCBI Taxonomy" id="2867963"/>
    <lineage>
        <taxon>Bacteria</taxon>
        <taxon>Pseudomonadati</taxon>
        <taxon>Bacteroidota</taxon>
        <taxon>Cytophagia</taxon>
        <taxon>Cytophagales</taxon>
        <taxon>Catalimonadaceae</taxon>
        <taxon>Roseihalotalea</taxon>
    </lineage>
</organism>
<evidence type="ECO:0000256" key="7">
    <source>
        <dbReference type="ARBA" id="ARBA00023012"/>
    </source>
</evidence>